<reference evidence="2 3" key="1">
    <citation type="submission" date="2023-02" db="EMBL/GenBank/DDBJ databases">
        <title>LHISI_Scaffold_Assembly.</title>
        <authorList>
            <person name="Stuart O.P."/>
            <person name="Cleave R."/>
            <person name="Magrath M.J.L."/>
            <person name="Mikheyev A.S."/>
        </authorList>
    </citation>
    <scope>NUCLEOTIDE SEQUENCE [LARGE SCALE GENOMIC DNA]</scope>
    <source>
        <strain evidence="2">Daus_M_001</strain>
        <tissue evidence="2">Leg muscle</tissue>
    </source>
</reference>
<dbReference type="InterPro" id="IPR027859">
    <property type="entry name" value="KATNIP_dom"/>
</dbReference>
<dbReference type="EMBL" id="JARBHB010000012">
    <property type="protein sequence ID" value="KAJ8871960.1"/>
    <property type="molecule type" value="Genomic_DNA"/>
</dbReference>
<dbReference type="Proteomes" id="UP001159363">
    <property type="component" value="Chromosome 11"/>
</dbReference>
<proteinExistence type="predicted"/>
<gene>
    <name evidence="2" type="ORF">PR048_028300</name>
</gene>
<dbReference type="PANTHER" id="PTHR21534">
    <property type="entry name" value="KATANIN-INTERACTING PROTEIN"/>
    <property type="match status" value="1"/>
</dbReference>
<evidence type="ECO:0000313" key="2">
    <source>
        <dbReference type="EMBL" id="KAJ8871960.1"/>
    </source>
</evidence>
<feature type="domain" description="KATNIP" evidence="1">
    <location>
        <begin position="18"/>
        <end position="68"/>
    </location>
</feature>
<dbReference type="PANTHER" id="PTHR21534:SF0">
    <property type="entry name" value="KATANIN-INTERACTING PROTEIN"/>
    <property type="match status" value="1"/>
</dbReference>
<sequence length="79" mass="8772">MTAVLLNKGIMRHVAICLEKNVGAFPDSVNILEGVDNDVRTPEKLIDGVNDTFDGQHMWLAPILPNQVFLFFSVKASFI</sequence>
<protein>
    <recommendedName>
        <fullName evidence="1">KATNIP domain-containing protein</fullName>
    </recommendedName>
</protein>
<dbReference type="InterPro" id="IPR026704">
    <property type="entry name" value="KATNIP"/>
</dbReference>
<keyword evidence="3" id="KW-1185">Reference proteome</keyword>
<organism evidence="2 3">
    <name type="scientific">Dryococelus australis</name>
    <dbReference type="NCBI Taxonomy" id="614101"/>
    <lineage>
        <taxon>Eukaryota</taxon>
        <taxon>Metazoa</taxon>
        <taxon>Ecdysozoa</taxon>
        <taxon>Arthropoda</taxon>
        <taxon>Hexapoda</taxon>
        <taxon>Insecta</taxon>
        <taxon>Pterygota</taxon>
        <taxon>Neoptera</taxon>
        <taxon>Polyneoptera</taxon>
        <taxon>Phasmatodea</taxon>
        <taxon>Verophasmatodea</taxon>
        <taxon>Anareolatae</taxon>
        <taxon>Phasmatidae</taxon>
        <taxon>Eurycanthinae</taxon>
        <taxon>Dryococelus</taxon>
    </lineage>
</organism>
<evidence type="ECO:0000313" key="3">
    <source>
        <dbReference type="Proteomes" id="UP001159363"/>
    </source>
</evidence>
<evidence type="ECO:0000259" key="1">
    <source>
        <dbReference type="Pfam" id="PF14652"/>
    </source>
</evidence>
<accession>A0ABQ9GIX3</accession>
<comment type="caution">
    <text evidence="2">The sequence shown here is derived from an EMBL/GenBank/DDBJ whole genome shotgun (WGS) entry which is preliminary data.</text>
</comment>
<dbReference type="Pfam" id="PF14652">
    <property type="entry name" value="DUF4457"/>
    <property type="match status" value="1"/>
</dbReference>
<name>A0ABQ9GIX3_9NEOP</name>